<dbReference type="EMBL" id="SMKZ01000033">
    <property type="protein sequence ID" value="TDE03095.1"/>
    <property type="molecule type" value="Genomic_DNA"/>
</dbReference>
<accession>A0A4R5CYP7</accession>
<dbReference type="InParanoid" id="A0A4R5CYP7"/>
<keyword evidence="3" id="KW-1185">Reference proteome</keyword>
<evidence type="ECO:0008006" key="4">
    <source>
        <dbReference type="Google" id="ProtNLM"/>
    </source>
</evidence>
<evidence type="ECO:0000256" key="1">
    <source>
        <dbReference type="SAM" id="MobiDB-lite"/>
    </source>
</evidence>
<reference evidence="2 3" key="1">
    <citation type="submission" date="2019-03" db="EMBL/GenBank/DDBJ databases">
        <title>Draft genome sequences of novel Actinobacteria.</title>
        <authorList>
            <person name="Sahin N."/>
            <person name="Ay H."/>
            <person name="Saygin H."/>
        </authorList>
    </citation>
    <scope>NUCLEOTIDE SEQUENCE [LARGE SCALE GENOMIC DNA]</scope>
    <source>
        <strain evidence="2 3">5K138</strain>
    </source>
</reference>
<organism evidence="2 3">
    <name type="scientific">Jiangella asiatica</name>
    <dbReference type="NCBI Taxonomy" id="2530372"/>
    <lineage>
        <taxon>Bacteria</taxon>
        <taxon>Bacillati</taxon>
        <taxon>Actinomycetota</taxon>
        <taxon>Actinomycetes</taxon>
        <taxon>Jiangellales</taxon>
        <taxon>Jiangellaceae</taxon>
        <taxon>Jiangella</taxon>
    </lineage>
</organism>
<dbReference type="PANTHER" id="PTHR38045">
    <property type="entry name" value="CHROMOSOME 1, WHOLE GENOME SHOTGUN SEQUENCE"/>
    <property type="match status" value="1"/>
</dbReference>
<feature type="region of interest" description="Disordered" evidence="1">
    <location>
        <begin position="1"/>
        <end position="28"/>
    </location>
</feature>
<gene>
    <name evidence="2" type="ORF">E1269_20775</name>
</gene>
<dbReference type="Gene3D" id="2.70.98.70">
    <property type="match status" value="1"/>
</dbReference>
<dbReference type="AlphaFoldDB" id="A0A4R5CYP7"/>
<dbReference type="PANTHER" id="PTHR38045:SF1">
    <property type="entry name" value="HEPARINASE II_III-LIKE PROTEIN"/>
    <property type="match status" value="1"/>
</dbReference>
<dbReference type="Proteomes" id="UP000294739">
    <property type="component" value="Unassembled WGS sequence"/>
</dbReference>
<name>A0A4R5CYP7_9ACTN</name>
<sequence length="637" mass="69446">MTNTDGALASHPRLCLGQGHPAGGSPLPTWSRSAAEVARRAEAYLADSSYDELHATHNAHLGRARRMQGRMLTLVAQWQRTRDARFRDAAVACLDAIDQWEYWSWITWRMNDPRTDAIFDLSYGENSATLAFAYDLLYHDLSPAERERVADIAQRRALGPLIRIFGREAPWWFGKPDTNWNPVCAGGAGLLALAFRDELPEAKRVLELTEESLDPFFRALGETNGGCPEGLGYWNYGMRYAFLYLISSERATGGKHRLLRTDTVRASLSFPLDFCPHGTACSFGDGNHWVPLPAHRAAAEHLGAWEVARVLDDLSADIDLTVDYQNWATAAETVLWAPQPVPADAKPDHGNPPHAEPLVTVYEGLGWARVADRWPSPDFYLSIRGGTTEVPHGHLDLLSFHAVVGDERLIENVTPAEYLDTTFGPRRYELFEMLPQSKNVPLVNGVGIARPARVDPVPVHWASAAGVRLDATSAFGGGRDDEPLLAYGGRLFLMLGSAGALVVDRLELANEGRVESRLHTRARVERTATGARLVGERHRLTVALAASHPFGLTVAATVPTTPGDDATVLRWCGPQELGVDYWSAALLVPGDADTAVELEPGAGGARVSVRIGGQRTRVLLGPGLEVADVSPVPAEEG</sequence>
<proteinExistence type="predicted"/>
<comment type="caution">
    <text evidence="2">The sequence shown here is derived from an EMBL/GenBank/DDBJ whole genome shotgun (WGS) entry which is preliminary data.</text>
</comment>
<protein>
    <recommendedName>
        <fullName evidence="4">DUF4962 domain-containing protein</fullName>
    </recommendedName>
</protein>
<dbReference type="OrthoDB" id="9772435at2"/>
<dbReference type="InterPro" id="IPR008929">
    <property type="entry name" value="Chondroitin_lyas"/>
</dbReference>
<dbReference type="SUPFAM" id="SSF48230">
    <property type="entry name" value="Chondroitin AC/alginate lyase"/>
    <property type="match status" value="1"/>
</dbReference>
<dbReference type="RefSeq" id="WP_131898082.1">
    <property type="nucleotide sequence ID" value="NZ_SMKZ01000033.1"/>
</dbReference>
<evidence type="ECO:0000313" key="2">
    <source>
        <dbReference type="EMBL" id="TDE03095.1"/>
    </source>
</evidence>
<dbReference type="Gene3D" id="1.50.10.100">
    <property type="entry name" value="Chondroitin AC/alginate lyase"/>
    <property type="match status" value="1"/>
</dbReference>
<evidence type="ECO:0000313" key="3">
    <source>
        <dbReference type="Proteomes" id="UP000294739"/>
    </source>
</evidence>